<gene>
    <name evidence="3" type="ORF">CH371_00620</name>
</gene>
<dbReference type="NCBIfam" id="TIGR02613">
    <property type="entry name" value="mob_myst_B"/>
    <property type="match status" value="1"/>
</dbReference>
<evidence type="ECO:0000256" key="1">
    <source>
        <dbReference type="PIRSR" id="PIRSR640198-1"/>
    </source>
</evidence>
<dbReference type="AlphaFoldDB" id="A0A2M9ZE69"/>
<dbReference type="InterPro" id="IPR013436">
    <property type="entry name" value="Mobile_mystery_prot_B"/>
</dbReference>
<feature type="active site" evidence="1">
    <location>
        <position position="134"/>
    </location>
</feature>
<dbReference type="RefSeq" id="WP_100757271.1">
    <property type="nucleotide sequence ID" value="NZ_NPDT01000001.1"/>
</dbReference>
<sequence length="199" mass="23134">MGLDDDSLIAGQTPIDPDEKNGLKIRSISILDELNEWEQWNIEKAVEWSMRKRFSRETILQMDFVDKLHKRMFGEVWEWAGTHRKTNKNIGVDKFQISSRLSGLLSDCRFWIENGTYGGDEIAIRFKHRIVSIHCYPNGNGRHSRLMADIIVTNLFNLASFSWGRFSSFSEDLSRKKYLEALRDADRGDLSSLIRFARS</sequence>
<evidence type="ECO:0000313" key="4">
    <source>
        <dbReference type="Proteomes" id="UP000231912"/>
    </source>
</evidence>
<organism evidence="3 4">
    <name type="scientific">Leptospira wolffii</name>
    <dbReference type="NCBI Taxonomy" id="409998"/>
    <lineage>
        <taxon>Bacteria</taxon>
        <taxon>Pseudomonadati</taxon>
        <taxon>Spirochaetota</taxon>
        <taxon>Spirochaetia</taxon>
        <taxon>Leptospirales</taxon>
        <taxon>Leptospiraceae</taxon>
        <taxon>Leptospira</taxon>
    </lineage>
</organism>
<dbReference type="Pfam" id="PF02661">
    <property type="entry name" value="Fic"/>
    <property type="match status" value="1"/>
</dbReference>
<accession>A0A2M9ZE69</accession>
<dbReference type="InterPro" id="IPR003812">
    <property type="entry name" value="Fido"/>
</dbReference>
<dbReference type="InterPro" id="IPR040198">
    <property type="entry name" value="Fido_containing"/>
</dbReference>
<dbReference type="PROSITE" id="PS51459">
    <property type="entry name" value="FIDO"/>
    <property type="match status" value="1"/>
</dbReference>
<evidence type="ECO:0000259" key="2">
    <source>
        <dbReference type="PROSITE" id="PS51459"/>
    </source>
</evidence>
<reference evidence="3 4" key="1">
    <citation type="submission" date="2017-07" db="EMBL/GenBank/DDBJ databases">
        <title>Leptospira spp. isolated from tropical soils.</title>
        <authorList>
            <person name="Thibeaux R."/>
            <person name="Iraola G."/>
            <person name="Ferres I."/>
            <person name="Bierque E."/>
            <person name="Girault D."/>
            <person name="Soupe-Gilbert M.-E."/>
            <person name="Picardeau M."/>
            <person name="Goarant C."/>
        </authorList>
    </citation>
    <scope>NUCLEOTIDE SEQUENCE [LARGE SCALE GENOMIC DNA]</scope>
    <source>
        <strain evidence="3 4">FH2-C-A2</strain>
    </source>
</reference>
<dbReference type="SUPFAM" id="SSF140931">
    <property type="entry name" value="Fic-like"/>
    <property type="match status" value="1"/>
</dbReference>
<proteinExistence type="predicted"/>
<dbReference type="Proteomes" id="UP000231912">
    <property type="component" value="Unassembled WGS sequence"/>
</dbReference>
<dbReference type="EMBL" id="NPDT01000001">
    <property type="protein sequence ID" value="PJZ66652.1"/>
    <property type="molecule type" value="Genomic_DNA"/>
</dbReference>
<evidence type="ECO:0000313" key="3">
    <source>
        <dbReference type="EMBL" id="PJZ66652.1"/>
    </source>
</evidence>
<comment type="caution">
    <text evidence="3">The sequence shown here is derived from an EMBL/GenBank/DDBJ whole genome shotgun (WGS) entry which is preliminary data.</text>
</comment>
<dbReference type="InterPro" id="IPR036597">
    <property type="entry name" value="Fido-like_dom_sf"/>
</dbReference>
<dbReference type="Gene3D" id="1.10.3290.10">
    <property type="entry name" value="Fido-like domain"/>
    <property type="match status" value="1"/>
</dbReference>
<protein>
    <submittedName>
        <fullName evidence="3">Cell filamentation protein Fic</fullName>
    </submittedName>
</protein>
<dbReference type="PANTHER" id="PTHR13504:SF39">
    <property type="entry name" value="CELL FILAMENTATION PROTEIN"/>
    <property type="match status" value="1"/>
</dbReference>
<dbReference type="PANTHER" id="PTHR13504">
    <property type="entry name" value="FIDO DOMAIN-CONTAINING PROTEIN DDB_G0283145"/>
    <property type="match status" value="1"/>
</dbReference>
<feature type="domain" description="Fido" evidence="2">
    <location>
        <begin position="60"/>
        <end position="199"/>
    </location>
</feature>
<name>A0A2M9ZE69_9LEPT</name>